<keyword evidence="4" id="KW-1185">Reference proteome</keyword>
<evidence type="ECO:0000313" key="3">
    <source>
        <dbReference type="EMBL" id="BAT96222.1"/>
    </source>
</evidence>
<evidence type="ECO:0000256" key="1">
    <source>
        <dbReference type="SAM" id="MobiDB-lite"/>
    </source>
</evidence>
<evidence type="ECO:0008006" key="5">
    <source>
        <dbReference type="Google" id="ProtNLM"/>
    </source>
</evidence>
<evidence type="ECO:0000313" key="4">
    <source>
        <dbReference type="Proteomes" id="UP000291084"/>
    </source>
</evidence>
<reference evidence="3 4" key="1">
    <citation type="journal article" date="2015" name="Sci. Rep.">
        <title>The power of single molecule real-time sequencing technology in the de novo assembly of a eukaryotic genome.</title>
        <authorList>
            <person name="Sakai H."/>
            <person name="Naito K."/>
            <person name="Ogiso-Tanaka E."/>
            <person name="Takahashi Y."/>
            <person name="Iseki K."/>
            <person name="Muto C."/>
            <person name="Satou K."/>
            <person name="Teruya K."/>
            <person name="Shiroma A."/>
            <person name="Shimoji M."/>
            <person name="Hirano T."/>
            <person name="Itoh T."/>
            <person name="Kaga A."/>
            <person name="Tomooka N."/>
        </authorList>
    </citation>
    <scope>NUCLEOTIDE SEQUENCE [LARGE SCALE GENOMIC DNA]</scope>
    <source>
        <strain evidence="4">cv. Shumari</strain>
    </source>
</reference>
<feature type="region of interest" description="Disordered" evidence="1">
    <location>
        <begin position="31"/>
        <end position="122"/>
    </location>
</feature>
<dbReference type="Proteomes" id="UP000291084">
    <property type="component" value="Chromosome 8"/>
</dbReference>
<name>A0A0S3STS7_PHAAN</name>
<accession>A0A0S3STS7</accession>
<gene>
    <name evidence="3" type="primary">Vigan.08G312600</name>
    <name evidence="3" type="ORF">VIGAN_08312600</name>
</gene>
<keyword evidence="2" id="KW-0732">Signal</keyword>
<dbReference type="AlphaFoldDB" id="A0A0S3STS7"/>
<protein>
    <recommendedName>
        <fullName evidence="5">Glycine-rich protein</fullName>
    </recommendedName>
</protein>
<organism evidence="3 4">
    <name type="scientific">Vigna angularis var. angularis</name>
    <dbReference type="NCBI Taxonomy" id="157739"/>
    <lineage>
        <taxon>Eukaryota</taxon>
        <taxon>Viridiplantae</taxon>
        <taxon>Streptophyta</taxon>
        <taxon>Embryophyta</taxon>
        <taxon>Tracheophyta</taxon>
        <taxon>Spermatophyta</taxon>
        <taxon>Magnoliopsida</taxon>
        <taxon>eudicotyledons</taxon>
        <taxon>Gunneridae</taxon>
        <taxon>Pentapetalae</taxon>
        <taxon>rosids</taxon>
        <taxon>fabids</taxon>
        <taxon>Fabales</taxon>
        <taxon>Fabaceae</taxon>
        <taxon>Papilionoideae</taxon>
        <taxon>50 kb inversion clade</taxon>
        <taxon>NPAAA clade</taxon>
        <taxon>indigoferoid/millettioid clade</taxon>
        <taxon>Phaseoleae</taxon>
        <taxon>Vigna</taxon>
    </lineage>
</organism>
<sequence>MEAILVGLIACMWYILQSSCCYQSSEHGLGYSEKTEGSEYGSGYGGRKSSGYGEEQQQDNGYGYGGRSEYDEKPSYGSQGGVENGYGHPPQEEGYRKPCYEKRDDDDDEGYGHKKYVYDKEA</sequence>
<evidence type="ECO:0000256" key="2">
    <source>
        <dbReference type="SAM" id="SignalP"/>
    </source>
</evidence>
<feature type="compositionally biased region" description="Basic and acidic residues" evidence="1">
    <location>
        <begin position="90"/>
        <end position="103"/>
    </location>
</feature>
<feature type="chain" id="PRO_5006618639" description="Glycine-rich protein" evidence="2">
    <location>
        <begin position="19"/>
        <end position="122"/>
    </location>
</feature>
<feature type="compositionally biased region" description="Basic and acidic residues" evidence="1">
    <location>
        <begin position="110"/>
        <end position="122"/>
    </location>
</feature>
<feature type="signal peptide" evidence="2">
    <location>
        <begin position="1"/>
        <end position="18"/>
    </location>
</feature>
<proteinExistence type="predicted"/>
<dbReference type="EMBL" id="AP015041">
    <property type="protein sequence ID" value="BAT96222.1"/>
    <property type="molecule type" value="Genomic_DNA"/>
</dbReference>
<dbReference type="OrthoDB" id="783250at2759"/>